<evidence type="ECO:0000256" key="2">
    <source>
        <dbReference type="ARBA" id="ARBA00022553"/>
    </source>
</evidence>
<feature type="compositionally biased region" description="Basic and acidic residues" evidence="14">
    <location>
        <begin position="79"/>
        <end position="128"/>
    </location>
</feature>
<evidence type="ECO:0000313" key="17">
    <source>
        <dbReference type="EMBL" id="KAK2176784.1"/>
    </source>
</evidence>
<dbReference type="FunFam" id="3.30.40.10:FF:000138">
    <property type="entry name" value="CXXC-type zinc finger protein 1"/>
    <property type="match status" value="1"/>
</dbReference>
<evidence type="ECO:0000256" key="8">
    <source>
        <dbReference type="ARBA" id="ARBA00023163"/>
    </source>
</evidence>
<organism evidence="17 18">
    <name type="scientific">Ridgeia piscesae</name>
    <name type="common">Tubeworm</name>
    <dbReference type="NCBI Taxonomy" id="27915"/>
    <lineage>
        <taxon>Eukaryota</taxon>
        <taxon>Metazoa</taxon>
        <taxon>Spiralia</taxon>
        <taxon>Lophotrochozoa</taxon>
        <taxon>Annelida</taxon>
        <taxon>Polychaeta</taxon>
        <taxon>Sedentaria</taxon>
        <taxon>Canalipalpata</taxon>
        <taxon>Sabellida</taxon>
        <taxon>Siboglinidae</taxon>
        <taxon>Ridgeia</taxon>
    </lineage>
</organism>
<dbReference type="Pfam" id="PF00628">
    <property type="entry name" value="PHD"/>
    <property type="match status" value="1"/>
</dbReference>
<evidence type="ECO:0000259" key="16">
    <source>
        <dbReference type="PROSITE" id="PS51058"/>
    </source>
</evidence>
<evidence type="ECO:0000256" key="9">
    <source>
        <dbReference type="ARBA" id="ARBA00023242"/>
    </source>
</evidence>
<keyword evidence="4 12" id="KW-0863">Zinc-finger</keyword>
<dbReference type="AlphaFoldDB" id="A0AAD9NRH4"/>
<evidence type="ECO:0000256" key="6">
    <source>
        <dbReference type="ARBA" id="ARBA00023015"/>
    </source>
</evidence>
<evidence type="ECO:0000259" key="15">
    <source>
        <dbReference type="PROSITE" id="PS50016"/>
    </source>
</evidence>
<protein>
    <recommendedName>
        <fullName evidence="10">CXXC-type zinc finger protein 1</fullName>
    </recommendedName>
    <alternativeName>
        <fullName evidence="11">PHD finger and CXXC domain-containing protein 1</fullName>
    </alternativeName>
</protein>
<feature type="region of interest" description="Disordered" evidence="14">
    <location>
        <begin position="254"/>
        <end position="377"/>
    </location>
</feature>
<dbReference type="InterPro" id="IPR002857">
    <property type="entry name" value="Znf_CXXC"/>
</dbReference>
<feature type="domain" description="CXXC-type" evidence="16">
    <location>
        <begin position="199"/>
        <end position="248"/>
    </location>
</feature>
<evidence type="ECO:0000256" key="7">
    <source>
        <dbReference type="ARBA" id="ARBA00023125"/>
    </source>
</evidence>
<name>A0AAD9NRH4_RIDPI</name>
<dbReference type="Pfam" id="PF02008">
    <property type="entry name" value="zf-CXXC"/>
    <property type="match status" value="1"/>
</dbReference>
<keyword evidence="7" id="KW-0238">DNA-binding</keyword>
<comment type="caution">
    <text evidence="17">The sequence shown here is derived from an EMBL/GenBank/DDBJ whole genome shotgun (WGS) entry which is preliminary data.</text>
</comment>
<feature type="compositionally biased region" description="Basic residues" evidence="14">
    <location>
        <begin position="330"/>
        <end position="355"/>
    </location>
</feature>
<evidence type="ECO:0000256" key="10">
    <source>
        <dbReference type="ARBA" id="ARBA00023828"/>
    </source>
</evidence>
<feature type="compositionally biased region" description="Basic and acidic residues" evidence="14">
    <location>
        <begin position="264"/>
        <end position="281"/>
    </location>
</feature>
<dbReference type="Pfam" id="PF12269">
    <property type="entry name" value="CpG_bind_C"/>
    <property type="match status" value="1"/>
</dbReference>
<dbReference type="InterPro" id="IPR001965">
    <property type="entry name" value="Znf_PHD"/>
</dbReference>
<feature type="region of interest" description="Disordered" evidence="14">
    <location>
        <begin position="62"/>
        <end position="177"/>
    </location>
</feature>
<dbReference type="InterPro" id="IPR019787">
    <property type="entry name" value="Znf_PHD-finger"/>
</dbReference>
<keyword evidence="2" id="KW-0597">Phosphoprotein</keyword>
<evidence type="ECO:0000256" key="12">
    <source>
        <dbReference type="PROSITE-ProRule" id="PRU00509"/>
    </source>
</evidence>
<dbReference type="EMBL" id="JAODUO010000640">
    <property type="protein sequence ID" value="KAK2176784.1"/>
    <property type="molecule type" value="Genomic_DNA"/>
</dbReference>
<dbReference type="Proteomes" id="UP001209878">
    <property type="component" value="Unassembled WGS sequence"/>
</dbReference>
<gene>
    <name evidence="17" type="ORF">NP493_640g02009</name>
</gene>
<evidence type="ECO:0000256" key="11">
    <source>
        <dbReference type="ARBA" id="ARBA00081451"/>
    </source>
</evidence>
<dbReference type="SUPFAM" id="SSF57903">
    <property type="entry name" value="FYVE/PHD zinc finger"/>
    <property type="match status" value="1"/>
</dbReference>
<dbReference type="InterPro" id="IPR013083">
    <property type="entry name" value="Znf_RING/FYVE/PHD"/>
</dbReference>
<dbReference type="PROSITE" id="PS50016">
    <property type="entry name" value="ZF_PHD_2"/>
    <property type="match status" value="1"/>
</dbReference>
<dbReference type="GO" id="GO:0008270">
    <property type="term" value="F:zinc ion binding"/>
    <property type="evidence" value="ECO:0007669"/>
    <property type="project" value="UniProtKB-KW"/>
</dbReference>
<keyword evidence="13" id="KW-0175">Coiled coil</keyword>
<dbReference type="InterPro" id="IPR011011">
    <property type="entry name" value="Znf_FYVE_PHD"/>
</dbReference>
<evidence type="ECO:0000256" key="4">
    <source>
        <dbReference type="ARBA" id="ARBA00022771"/>
    </source>
</evidence>
<dbReference type="PANTHER" id="PTHR46174:SF1">
    <property type="entry name" value="CXXC-TYPE ZINC FINGER PROTEIN 1"/>
    <property type="match status" value="1"/>
</dbReference>
<proteinExistence type="predicted"/>
<accession>A0AAD9NRH4</accession>
<feature type="compositionally biased region" description="Basic residues" evidence="14">
    <location>
        <begin position="67"/>
        <end position="78"/>
    </location>
</feature>
<dbReference type="GO" id="GO:0048188">
    <property type="term" value="C:Set1C/COMPASS complex"/>
    <property type="evidence" value="ECO:0007669"/>
    <property type="project" value="InterPro"/>
</dbReference>
<evidence type="ECO:0000256" key="1">
    <source>
        <dbReference type="ARBA" id="ARBA00004123"/>
    </source>
</evidence>
<dbReference type="PANTHER" id="PTHR46174">
    <property type="entry name" value="CXXC-TYPE ZINC FINGER PROTEIN 1"/>
    <property type="match status" value="1"/>
</dbReference>
<feature type="compositionally biased region" description="Polar residues" evidence="14">
    <location>
        <begin position="282"/>
        <end position="291"/>
    </location>
</feature>
<keyword evidence="9" id="KW-0539">Nucleus</keyword>
<evidence type="ECO:0000313" key="18">
    <source>
        <dbReference type="Proteomes" id="UP001209878"/>
    </source>
</evidence>
<sequence>MEEGAEKYCICRSTDVSTFMIGCDNCNEWYHGACIGVTQHDAQSIKKFFCQICQEKDPSLHNEYKSKKSKEKSHHHRSDKHEGGSTERRERSEDRSEHGEKSQRSEKSSKHEKSHKSGERTHQKGSNDHHHHHKKHKDRKEHKEHKKSLKKASVVKPPPVEVTSEEEGEHAWEHGGEHGGGCLYNMEDCGRCDYCKSNSNKKKSSRRCGKCEACHRTEDCSTCDFCKDMKKFGGPNRIRQKCRLRQCHNLGLLHSGGKMKPKKRDCDDMADRTVTESERSQYSDCENQLYDTSLDDIDTQMDENSRPSFDTYKQREKRSSESEYSSPAGKRAKTKKDKHKKTDKTQKQKSRKPKQKHSEVPSEEVGGEAREDEPRQCYGPGCVEMARQGSKYCSDECGLKLATNRIFEILPQRIQGWQTTACIAEENNKLALEKIRREQQNARQRLVELDLRHQELSALVERATKAIIAPEQETDGEEETELSVYCVTCGHEINQRSALKHMEKCFAKYESQTSFGSIYKTRIEGNSMFCDYYNPQSQTYCKRLKVLCPEHSKEPKVGSDDVCGCPLVRELFEETDDFCRVLKRKCNRHISWEKLRRAEIDMERLRQWMKLDDLFEQERNIRMAMASRSGVLGLMLHQTIDHDPMNPVKIPSQ</sequence>
<comment type="subcellular location">
    <subcellularLocation>
        <location evidence="1">Nucleus</location>
    </subcellularLocation>
</comment>
<feature type="compositionally biased region" description="Basic and acidic residues" evidence="14">
    <location>
        <begin position="312"/>
        <end position="321"/>
    </location>
</feature>
<evidence type="ECO:0000256" key="13">
    <source>
        <dbReference type="SAM" id="Coils"/>
    </source>
</evidence>
<dbReference type="InterPro" id="IPR019786">
    <property type="entry name" value="Zinc_finger_PHD-type_CS"/>
</dbReference>
<feature type="domain" description="PHD-type" evidence="15">
    <location>
        <begin position="6"/>
        <end position="56"/>
    </location>
</feature>
<dbReference type="PROSITE" id="PS51058">
    <property type="entry name" value="ZF_CXXC"/>
    <property type="match status" value="1"/>
</dbReference>
<keyword evidence="8" id="KW-0804">Transcription</keyword>
<keyword evidence="6" id="KW-0805">Transcription regulation</keyword>
<keyword evidence="5" id="KW-0862">Zinc</keyword>
<evidence type="ECO:0000256" key="3">
    <source>
        <dbReference type="ARBA" id="ARBA00022723"/>
    </source>
</evidence>
<dbReference type="GO" id="GO:0045893">
    <property type="term" value="P:positive regulation of DNA-templated transcription"/>
    <property type="evidence" value="ECO:0007669"/>
    <property type="project" value="TreeGrafter"/>
</dbReference>
<dbReference type="PROSITE" id="PS01359">
    <property type="entry name" value="ZF_PHD_1"/>
    <property type="match status" value="1"/>
</dbReference>
<dbReference type="SMART" id="SM00249">
    <property type="entry name" value="PHD"/>
    <property type="match status" value="1"/>
</dbReference>
<keyword evidence="18" id="KW-1185">Reference proteome</keyword>
<dbReference type="Gene3D" id="3.30.40.10">
    <property type="entry name" value="Zinc/RING finger domain, C3HC4 (zinc finger)"/>
    <property type="match status" value="1"/>
</dbReference>
<keyword evidence="3" id="KW-0479">Metal-binding</keyword>
<dbReference type="InterPro" id="IPR037869">
    <property type="entry name" value="Spp1/CFP1"/>
</dbReference>
<evidence type="ECO:0000256" key="14">
    <source>
        <dbReference type="SAM" id="MobiDB-lite"/>
    </source>
</evidence>
<feature type="coiled-coil region" evidence="13">
    <location>
        <begin position="423"/>
        <end position="452"/>
    </location>
</feature>
<dbReference type="GO" id="GO:0003677">
    <property type="term" value="F:DNA binding"/>
    <property type="evidence" value="ECO:0007669"/>
    <property type="project" value="UniProtKB-KW"/>
</dbReference>
<feature type="compositionally biased region" description="Basic residues" evidence="14">
    <location>
        <begin position="129"/>
        <end position="150"/>
    </location>
</feature>
<dbReference type="InterPro" id="IPR022056">
    <property type="entry name" value="CpG-bd_C"/>
</dbReference>
<evidence type="ECO:0000256" key="5">
    <source>
        <dbReference type="ARBA" id="ARBA00022833"/>
    </source>
</evidence>
<reference evidence="17" key="1">
    <citation type="journal article" date="2023" name="Mol. Biol. Evol.">
        <title>Third-Generation Sequencing Reveals the Adaptive Role of the Epigenome in Three Deep-Sea Polychaetes.</title>
        <authorList>
            <person name="Perez M."/>
            <person name="Aroh O."/>
            <person name="Sun Y."/>
            <person name="Lan Y."/>
            <person name="Juniper S.K."/>
            <person name="Young C.R."/>
            <person name="Angers B."/>
            <person name="Qian P.Y."/>
        </authorList>
    </citation>
    <scope>NUCLEOTIDE SEQUENCE</scope>
    <source>
        <strain evidence="17">R07B-5</strain>
    </source>
</reference>